<gene>
    <name evidence="7" type="ORF">QSP1433_LOCUS2330</name>
</gene>
<keyword evidence="6" id="KW-0560">Oxidoreductase</keyword>
<dbReference type="Pfam" id="PF13738">
    <property type="entry name" value="Pyr_redox_3"/>
    <property type="match status" value="1"/>
</dbReference>
<keyword evidence="4" id="KW-0274">FAD</keyword>
<keyword evidence="5" id="KW-0521">NADP</keyword>
<reference evidence="7" key="1">
    <citation type="submission" date="2021-01" db="EMBL/GenBank/DDBJ databases">
        <authorList>
            <person name="Corre E."/>
            <person name="Pelletier E."/>
            <person name="Niang G."/>
            <person name="Scheremetjew M."/>
            <person name="Finn R."/>
            <person name="Kale V."/>
            <person name="Holt S."/>
            <person name="Cochrane G."/>
            <person name="Meng A."/>
            <person name="Brown T."/>
            <person name="Cohen L."/>
        </authorList>
    </citation>
    <scope>NUCLEOTIDE SEQUENCE</scope>
    <source>
        <strain evidence="7">NY070348D</strain>
    </source>
</reference>
<dbReference type="PANTHER" id="PTHR43098:SF2">
    <property type="entry name" value="FAD-BINDING MONOOXYGENASE AUSB-RELATED"/>
    <property type="match status" value="1"/>
</dbReference>
<comment type="similarity">
    <text evidence="2">Belongs to the FAD-binding monooxygenase family.</text>
</comment>
<evidence type="ECO:0000256" key="5">
    <source>
        <dbReference type="ARBA" id="ARBA00022857"/>
    </source>
</evidence>
<name>A0A7S2W577_9STRA</name>
<evidence type="ECO:0000256" key="4">
    <source>
        <dbReference type="ARBA" id="ARBA00022827"/>
    </source>
</evidence>
<evidence type="ECO:0000313" key="7">
    <source>
        <dbReference type="EMBL" id="CAD9668158.1"/>
    </source>
</evidence>
<evidence type="ECO:0000256" key="3">
    <source>
        <dbReference type="ARBA" id="ARBA00022630"/>
    </source>
</evidence>
<sequence>MDRVRTVHGHLSQREVREVDVCIVGGGFSGLINAIKLVDAGIDSFVIVEREDQVGGTWKVNKYPGCACDVPSTAYLPLSLLPGWTPSRLYPCSDEIQGFMKGLVARYDLGRRCVVNTSVVSCRWQGAVWHVATSSNITFIAKFVICCTGVLSSANGTFRNESFKGSVVHTTDWDDGQSVKGKRVAVVGTGASAVQVVTALSKENEFDDLFVFQRTAVYCTARNDRPISKAVADKIRSSPSYGDGKREWYHSAVEETLFKIFHNKVLNKRKKEEIHSIIRATVEDKTTADALCPEYDFGCKRVIVSDDYYACFNNPKVHLVAEGVEGLTENGVRTMSGYQVENLDMVICATGFDVSRGYLKGVDVYGREGRLLSDEWKDGAKTFLGIHCHGFPNLFLMVGPQAFSPYTNTVHLILEQSAYIIKQIQKKTLVEVSRQAQDKWVSKCRELGAQSVWATCTNWYNGNGGDVTSFAGRFEQYKAFLAAEESSGYSSYKHRASC</sequence>
<dbReference type="PANTHER" id="PTHR43098">
    <property type="entry name" value="L-ORNITHINE N(5)-MONOOXYGENASE-RELATED"/>
    <property type="match status" value="1"/>
</dbReference>
<keyword evidence="3" id="KW-0285">Flavoprotein</keyword>
<organism evidence="7">
    <name type="scientific">Mucochytrium quahogii</name>
    <dbReference type="NCBI Taxonomy" id="96639"/>
    <lineage>
        <taxon>Eukaryota</taxon>
        <taxon>Sar</taxon>
        <taxon>Stramenopiles</taxon>
        <taxon>Bigyra</taxon>
        <taxon>Labyrinthulomycetes</taxon>
        <taxon>Thraustochytrida</taxon>
        <taxon>Thraustochytriidae</taxon>
        <taxon>Mucochytrium</taxon>
    </lineage>
</organism>
<comment type="cofactor">
    <cofactor evidence="1">
        <name>FAD</name>
        <dbReference type="ChEBI" id="CHEBI:57692"/>
    </cofactor>
</comment>
<evidence type="ECO:0000256" key="6">
    <source>
        <dbReference type="ARBA" id="ARBA00023002"/>
    </source>
</evidence>
<proteinExistence type="inferred from homology"/>
<accession>A0A7S2W577</accession>
<dbReference type="PRINTS" id="PR00469">
    <property type="entry name" value="PNDRDTASEII"/>
</dbReference>
<evidence type="ECO:0000256" key="1">
    <source>
        <dbReference type="ARBA" id="ARBA00001974"/>
    </source>
</evidence>
<dbReference type="InterPro" id="IPR050775">
    <property type="entry name" value="FAD-binding_Monooxygenases"/>
</dbReference>
<dbReference type="Gene3D" id="3.50.50.60">
    <property type="entry name" value="FAD/NAD(P)-binding domain"/>
    <property type="match status" value="2"/>
</dbReference>
<dbReference type="InterPro" id="IPR036188">
    <property type="entry name" value="FAD/NAD-bd_sf"/>
</dbReference>
<dbReference type="EMBL" id="HBHK01003940">
    <property type="protein sequence ID" value="CAD9668158.1"/>
    <property type="molecule type" value="Transcribed_RNA"/>
</dbReference>
<protein>
    <submittedName>
        <fullName evidence="7">Uncharacterized protein</fullName>
    </submittedName>
</protein>
<evidence type="ECO:0000256" key="2">
    <source>
        <dbReference type="ARBA" id="ARBA00010139"/>
    </source>
</evidence>
<dbReference type="AlphaFoldDB" id="A0A7S2W577"/>
<dbReference type="SUPFAM" id="SSF51905">
    <property type="entry name" value="FAD/NAD(P)-binding domain"/>
    <property type="match status" value="1"/>
</dbReference>
<dbReference type="GO" id="GO:0016491">
    <property type="term" value="F:oxidoreductase activity"/>
    <property type="evidence" value="ECO:0007669"/>
    <property type="project" value="UniProtKB-KW"/>
</dbReference>